<evidence type="ECO:0000313" key="3">
    <source>
        <dbReference type="EMBL" id="RWY40982.1"/>
    </source>
</evidence>
<feature type="transmembrane region" description="Helical" evidence="1">
    <location>
        <begin position="107"/>
        <end position="125"/>
    </location>
</feature>
<dbReference type="Pfam" id="PF07331">
    <property type="entry name" value="TctB"/>
    <property type="match status" value="1"/>
</dbReference>
<keyword evidence="1" id="KW-1133">Transmembrane helix</keyword>
<evidence type="ECO:0000259" key="2">
    <source>
        <dbReference type="Pfam" id="PF07331"/>
    </source>
</evidence>
<organism evidence="3 4">
    <name type="scientific">Falsigemmobacter intermedius</name>
    <dbReference type="NCBI Taxonomy" id="1553448"/>
    <lineage>
        <taxon>Bacteria</taxon>
        <taxon>Pseudomonadati</taxon>
        <taxon>Pseudomonadota</taxon>
        <taxon>Alphaproteobacteria</taxon>
        <taxon>Rhodobacterales</taxon>
        <taxon>Paracoccaceae</taxon>
        <taxon>Falsigemmobacter</taxon>
    </lineage>
</organism>
<dbReference type="Proteomes" id="UP000287168">
    <property type="component" value="Unassembled WGS sequence"/>
</dbReference>
<evidence type="ECO:0000256" key="1">
    <source>
        <dbReference type="SAM" id="Phobius"/>
    </source>
</evidence>
<reference evidence="3 4" key="1">
    <citation type="journal article" date="2015" name="Int. J. Syst. Evol. Microbiol.">
        <title>Gemmobacter intermedius sp. nov., isolated from a white stork (Ciconia ciconia).</title>
        <authorList>
            <person name="Kampfer P."/>
            <person name="Jerzak L."/>
            <person name="Wilharm G."/>
            <person name="Golke J."/>
            <person name="Busse H.J."/>
            <person name="Glaeser S.P."/>
        </authorList>
    </citation>
    <scope>NUCLEOTIDE SEQUENCE [LARGE SCALE GENOMIC DNA]</scope>
    <source>
        <strain evidence="3 4">119/4</strain>
    </source>
</reference>
<comment type="caution">
    <text evidence="3">The sequence shown here is derived from an EMBL/GenBank/DDBJ whole genome shotgun (WGS) entry which is preliminary data.</text>
</comment>
<protein>
    <submittedName>
        <fullName evidence="3">Tripartite tricarboxylate transporter TctB family protein</fullName>
    </submittedName>
</protein>
<dbReference type="OrthoDB" id="5186924at2"/>
<feature type="domain" description="DUF1468" evidence="2">
    <location>
        <begin position="21"/>
        <end position="154"/>
    </location>
</feature>
<dbReference type="RefSeq" id="WP_128489073.1">
    <property type="nucleotide sequence ID" value="NZ_JBHLXB010000003.1"/>
</dbReference>
<keyword evidence="4" id="KW-1185">Reference proteome</keyword>
<gene>
    <name evidence="3" type="ORF">EP867_10875</name>
</gene>
<keyword evidence="1" id="KW-0472">Membrane</keyword>
<sequence>MTDDFKGGAAMIAIRSPKFFWNGAIFLATGLFGLSVAQNYSFGTTARIGPGFFPAIVSGLLVVVGLLTILKSLRSHGEPVGRIHWKPLLLITLSVICFGLLLPRIGLPLTILASCITAAVASTWFRFAAVPALLALAFAALCTLAFSIGLGLPMLVLGSWLQPLAELFTAARTN</sequence>
<evidence type="ECO:0000313" key="4">
    <source>
        <dbReference type="Proteomes" id="UP000287168"/>
    </source>
</evidence>
<feature type="transmembrane region" description="Helical" evidence="1">
    <location>
        <begin position="52"/>
        <end position="71"/>
    </location>
</feature>
<feature type="transmembrane region" description="Helical" evidence="1">
    <location>
        <begin position="132"/>
        <end position="156"/>
    </location>
</feature>
<keyword evidence="1" id="KW-0812">Transmembrane</keyword>
<feature type="transmembrane region" description="Helical" evidence="1">
    <location>
        <begin position="83"/>
        <end position="101"/>
    </location>
</feature>
<feature type="transmembrane region" description="Helical" evidence="1">
    <location>
        <begin position="20"/>
        <end position="40"/>
    </location>
</feature>
<dbReference type="EMBL" id="SBLC01000013">
    <property type="protein sequence ID" value="RWY40982.1"/>
    <property type="molecule type" value="Genomic_DNA"/>
</dbReference>
<accession>A0A3S3UV77</accession>
<proteinExistence type="predicted"/>
<dbReference type="AlphaFoldDB" id="A0A3S3UV77"/>
<name>A0A3S3UV77_9RHOB</name>
<dbReference type="InterPro" id="IPR009936">
    <property type="entry name" value="DUF1468"/>
</dbReference>